<reference evidence="2" key="1">
    <citation type="journal article" date="2020" name="Phytopathology">
        <title>Genomic acquisitions in emerging populations of Xanthomonas vasicola pv. vasculorum infecting corn in the U.S. and Argentina.</title>
        <authorList>
            <person name="Perez-Quintero A.L."/>
        </authorList>
    </citation>
    <scope>NUCLEOTIDE SEQUENCE [LARGE SCALE GENOMIC DNA]</scope>
    <source>
        <strain evidence="2">Xvh-L</strain>
    </source>
</reference>
<protein>
    <submittedName>
        <fullName evidence="1">Uncharacterized protein</fullName>
    </submittedName>
</protein>
<evidence type="ECO:0000313" key="1">
    <source>
        <dbReference type="EMBL" id="TWQ52267.1"/>
    </source>
</evidence>
<comment type="caution">
    <text evidence="1">The sequence shown here is derived from an EMBL/GenBank/DDBJ whole genome shotgun (WGS) entry which is preliminary data.</text>
</comment>
<evidence type="ECO:0000313" key="2">
    <source>
        <dbReference type="Proteomes" id="UP000320455"/>
    </source>
</evidence>
<proteinExistence type="predicted"/>
<dbReference type="EMBL" id="VOCK01000019">
    <property type="protein sequence ID" value="TWQ52267.1"/>
    <property type="molecule type" value="Genomic_DNA"/>
</dbReference>
<accession>A0ABD7S9H0</accession>
<dbReference type="AlphaFoldDB" id="A0ABD7S9H0"/>
<gene>
    <name evidence="1" type="ORF">FQK01_13225</name>
</gene>
<organism evidence="1 2">
    <name type="scientific">Xanthomonas vasicola</name>
    <dbReference type="NCBI Taxonomy" id="56459"/>
    <lineage>
        <taxon>Bacteria</taxon>
        <taxon>Pseudomonadati</taxon>
        <taxon>Pseudomonadota</taxon>
        <taxon>Gammaproteobacteria</taxon>
        <taxon>Lysobacterales</taxon>
        <taxon>Lysobacteraceae</taxon>
        <taxon>Xanthomonas</taxon>
    </lineage>
</organism>
<dbReference type="Proteomes" id="UP000320455">
    <property type="component" value="Unassembled WGS sequence"/>
</dbReference>
<keyword evidence="2" id="KW-1185">Reference proteome</keyword>
<name>A0ABD7S9H0_XANVA</name>
<sequence>MTGRNDRRAEFQQSSKLSGVVSCFPRTASQLSAEVSLPIAGPLAAWMPPSSPHGWVYGVSRER</sequence>